<evidence type="ECO:0000313" key="2">
    <source>
        <dbReference type="Proteomes" id="UP000621799"/>
    </source>
</evidence>
<accession>A0A928W3L4</accession>
<name>A0A928W3L4_9CYAN</name>
<dbReference type="AlphaFoldDB" id="A0A928W3L4"/>
<dbReference type="EMBL" id="JADEXN010000400">
    <property type="protein sequence ID" value="MBE9042635.1"/>
    <property type="molecule type" value="Genomic_DNA"/>
</dbReference>
<proteinExistence type="predicted"/>
<gene>
    <name evidence="1" type="ORF">IQ235_17885</name>
</gene>
<feature type="non-terminal residue" evidence="1">
    <location>
        <position position="1"/>
    </location>
</feature>
<comment type="caution">
    <text evidence="1">The sequence shown here is derived from an EMBL/GenBank/DDBJ whole genome shotgun (WGS) entry which is preliminary data.</text>
</comment>
<sequence length="220" mass="24685">AYNAILTWIEQIQEQIGQRSIPSPVFVLDRAVSEFLWDGNRLPYDRLVILRELLETAQHYWEVASRLDGGESPGNTSARFIQLLRRGTVAANPYPVRPSNTQAAVTLANIFQYRSSRASHPWHFWMDISSPLWASGGSAVLFGAPLFLENRLGRLWTADDTQEANEERIRRILLDLLGRVNERVILGHSDLAANGQEQLGPLLSLVNASVPFELPTIGRS</sequence>
<protein>
    <submittedName>
        <fullName evidence="1">Recombinase family protein</fullName>
    </submittedName>
</protein>
<organism evidence="1 2">
    <name type="scientific">Zarconia navalis LEGE 11467</name>
    <dbReference type="NCBI Taxonomy" id="1828826"/>
    <lineage>
        <taxon>Bacteria</taxon>
        <taxon>Bacillati</taxon>
        <taxon>Cyanobacteriota</taxon>
        <taxon>Cyanophyceae</taxon>
        <taxon>Oscillatoriophycideae</taxon>
        <taxon>Oscillatoriales</taxon>
        <taxon>Oscillatoriales incertae sedis</taxon>
        <taxon>Zarconia</taxon>
        <taxon>Zarconia navalis</taxon>
    </lineage>
</organism>
<evidence type="ECO:0000313" key="1">
    <source>
        <dbReference type="EMBL" id="MBE9042635.1"/>
    </source>
</evidence>
<dbReference type="Proteomes" id="UP000621799">
    <property type="component" value="Unassembled WGS sequence"/>
</dbReference>
<keyword evidence="2" id="KW-1185">Reference proteome</keyword>
<reference evidence="1" key="1">
    <citation type="submission" date="2020-10" db="EMBL/GenBank/DDBJ databases">
        <authorList>
            <person name="Castelo-Branco R."/>
            <person name="Eusebio N."/>
            <person name="Adriana R."/>
            <person name="Vieira A."/>
            <person name="Brugerolle De Fraissinette N."/>
            <person name="Rezende De Castro R."/>
            <person name="Schneider M.P."/>
            <person name="Vasconcelos V."/>
            <person name="Leao P.N."/>
        </authorList>
    </citation>
    <scope>NUCLEOTIDE SEQUENCE</scope>
    <source>
        <strain evidence="1">LEGE 11467</strain>
    </source>
</reference>